<dbReference type="InParanoid" id="A0A1J7INR0"/>
<gene>
    <name evidence="2" type="ORF">CONLIGDRAFT_681930</name>
</gene>
<feature type="region of interest" description="Disordered" evidence="1">
    <location>
        <begin position="66"/>
        <end position="111"/>
    </location>
</feature>
<feature type="compositionally biased region" description="Low complexity" evidence="1">
    <location>
        <begin position="165"/>
        <end position="178"/>
    </location>
</feature>
<dbReference type="InterPro" id="IPR006708">
    <property type="entry name" value="Pex19"/>
</dbReference>
<keyword evidence="3" id="KW-1185">Reference proteome</keyword>
<feature type="compositionally biased region" description="Acidic residues" evidence="1">
    <location>
        <begin position="33"/>
        <end position="46"/>
    </location>
</feature>
<proteinExistence type="predicted"/>
<feature type="compositionally biased region" description="Low complexity" evidence="1">
    <location>
        <begin position="201"/>
        <end position="212"/>
    </location>
</feature>
<evidence type="ECO:0000313" key="3">
    <source>
        <dbReference type="Proteomes" id="UP000182658"/>
    </source>
</evidence>
<organism evidence="2 3">
    <name type="scientific">Coniochaeta ligniaria NRRL 30616</name>
    <dbReference type="NCBI Taxonomy" id="1408157"/>
    <lineage>
        <taxon>Eukaryota</taxon>
        <taxon>Fungi</taxon>
        <taxon>Dikarya</taxon>
        <taxon>Ascomycota</taxon>
        <taxon>Pezizomycotina</taxon>
        <taxon>Sordariomycetes</taxon>
        <taxon>Sordariomycetidae</taxon>
        <taxon>Coniochaetales</taxon>
        <taxon>Coniochaetaceae</taxon>
        <taxon>Coniochaeta</taxon>
    </lineage>
</organism>
<sequence>MTDNATNKTVEMPKEDTHVPEPTTVAASADVVDVPDPDEDDLDDLDGTQPYLTNSVSDMLEDFSALKTESKKPDVPSGPGRPASAAGAAEKQPDAKDTTLDDFMSDDDFAKQLQDGMAEMLGNLGRDNDPAAMKDEFEKIFGAIAAAAGADDLPPPSASTPAPAPASASASTSAAPPTFGNPKDADFQETIRRTMERMHASGEQATAAATEAGSDDFMADLLKAMQAGGEEGGSEEDFSKLLLGMMEQLTNKDILYEPMKELNDKFPAWMEKNKDKVSAEDLKRYEEQQALAKEIVAKFEEPTFSDVNAKDREYIVDRMQKMQAAGSPPPDLVGDMPSAQDAFNGMNPPGDEACNPQ</sequence>
<accession>A0A1J7INR0</accession>
<protein>
    <submittedName>
        <fullName evidence="2">Pex19-domain-containing protein</fullName>
    </submittedName>
</protein>
<dbReference type="GO" id="GO:0005778">
    <property type="term" value="C:peroxisomal membrane"/>
    <property type="evidence" value="ECO:0007669"/>
    <property type="project" value="TreeGrafter"/>
</dbReference>
<dbReference type="InterPro" id="IPR038322">
    <property type="entry name" value="Pex19_C_sf"/>
</dbReference>
<feature type="compositionally biased region" description="Pro residues" evidence="1">
    <location>
        <begin position="153"/>
        <end position="164"/>
    </location>
</feature>
<dbReference type="STRING" id="1408157.A0A1J7INR0"/>
<reference evidence="2 3" key="1">
    <citation type="submission" date="2016-10" db="EMBL/GenBank/DDBJ databases">
        <title>Draft genome sequence of Coniochaeta ligniaria NRRL30616, a lignocellulolytic fungus for bioabatement of inhibitors in plant biomass hydrolysates.</title>
        <authorList>
            <consortium name="DOE Joint Genome Institute"/>
            <person name="Jimenez D.J."/>
            <person name="Hector R.E."/>
            <person name="Riley R."/>
            <person name="Sun H."/>
            <person name="Grigoriev I.V."/>
            <person name="Van Elsas J.D."/>
            <person name="Nichols N.N."/>
        </authorList>
    </citation>
    <scope>NUCLEOTIDE SEQUENCE [LARGE SCALE GENOMIC DNA]</scope>
    <source>
        <strain evidence="2 3">NRRL 30616</strain>
    </source>
</reference>
<evidence type="ECO:0000256" key="1">
    <source>
        <dbReference type="SAM" id="MobiDB-lite"/>
    </source>
</evidence>
<dbReference type="Pfam" id="PF04614">
    <property type="entry name" value="Pex19"/>
    <property type="match status" value="1"/>
</dbReference>
<dbReference type="GO" id="GO:0045046">
    <property type="term" value="P:protein import into peroxisome membrane"/>
    <property type="evidence" value="ECO:0007669"/>
    <property type="project" value="TreeGrafter"/>
</dbReference>
<dbReference type="EMBL" id="KV875098">
    <property type="protein sequence ID" value="OIW29005.1"/>
    <property type="molecule type" value="Genomic_DNA"/>
</dbReference>
<dbReference type="GO" id="GO:0033328">
    <property type="term" value="F:peroxisome membrane targeting sequence binding"/>
    <property type="evidence" value="ECO:0007669"/>
    <property type="project" value="TreeGrafter"/>
</dbReference>
<feature type="compositionally biased region" description="Basic and acidic residues" evidence="1">
    <location>
        <begin position="183"/>
        <end position="200"/>
    </location>
</feature>
<feature type="region of interest" description="Disordered" evidence="1">
    <location>
        <begin position="322"/>
        <end position="357"/>
    </location>
</feature>
<feature type="region of interest" description="Disordered" evidence="1">
    <location>
        <begin position="1"/>
        <end position="53"/>
    </location>
</feature>
<dbReference type="PANTHER" id="PTHR12774">
    <property type="entry name" value="PEROXISOMAL BIOGENESIS FACTOR 19"/>
    <property type="match status" value="1"/>
</dbReference>
<dbReference type="PANTHER" id="PTHR12774:SF2">
    <property type="entry name" value="PEROXISOMAL BIOGENESIS FACTOR 19"/>
    <property type="match status" value="1"/>
</dbReference>
<feature type="region of interest" description="Disordered" evidence="1">
    <location>
        <begin position="149"/>
        <end position="212"/>
    </location>
</feature>
<dbReference type="AlphaFoldDB" id="A0A1J7INR0"/>
<name>A0A1J7INR0_9PEZI</name>
<feature type="compositionally biased region" description="Low complexity" evidence="1">
    <location>
        <begin position="77"/>
        <end position="89"/>
    </location>
</feature>
<dbReference type="Proteomes" id="UP000182658">
    <property type="component" value="Unassembled WGS sequence"/>
</dbReference>
<evidence type="ECO:0000313" key="2">
    <source>
        <dbReference type="EMBL" id="OIW29005.1"/>
    </source>
</evidence>
<dbReference type="Gene3D" id="1.20.120.900">
    <property type="entry name" value="Pex19, mPTS binding domain"/>
    <property type="match status" value="1"/>
</dbReference>
<dbReference type="OrthoDB" id="21292at2759"/>
<dbReference type="FunCoup" id="A0A1J7INR0">
    <property type="interactions" value="234"/>
</dbReference>